<dbReference type="Proteomes" id="UP000324222">
    <property type="component" value="Unassembled WGS sequence"/>
</dbReference>
<comment type="caution">
    <text evidence="1">The sequence shown here is derived from an EMBL/GenBank/DDBJ whole genome shotgun (WGS) entry which is preliminary data.</text>
</comment>
<evidence type="ECO:0000313" key="2">
    <source>
        <dbReference type="Proteomes" id="UP000324222"/>
    </source>
</evidence>
<sequence length="99" mass="10904">MAPLTRLSNLKTSTTPNFPLHHNFPLAYHVLKTSSTTAVFCLTSFYRGSSSLKLHPQAFDFTRPSLSPSSVFKLASTTSHNPQNVASLIKQPPYPLNTT</sequence>
<gene>
    <name evidence="1" type="ORF">E2C01_034130</name>
</gene>
<dbReference type="EMBL" id="VSRR010004735">
    <property type="protein sequence ID" value="MPC40569.1"/>
    <property type="molecule type" value="Genomic_DNA"/>
</dbReference>
<keyword evidence="2" id="KW-1185">Reference proteome</keyword>
<organism evidence="1 2">
    <name type="scientific">Portunus trituberculatus</name>
    <name type="common">Swimming crab</name>
    <name type="synonym">Neptunus trituberculatus</name>
    <dbReference type="NCBI Taxonomy" id="210409"/>
    <lineage>
        <taxon>Eukaryota</taxon>
        <taxon>Metazoa</taxon>
        <taxon>Ecdysozoa</taxon>
        <taxon>Arthropoda</taxon>
        <taxon>Crustacea</taxon>
        <taxon>Multicrustacea</taxon>
        <taxon>Malacostraca</taxon>
        <taxon>Eumalacostraca</taxon>
        <taxon>Eucarida</taxon>
        <taxon>Decapoda</taxon>
        <taxon>Pleocyemata</taxon>
        <taxon>Brachyura</taxon>
        <taxon>Eubrachyura</taxon>
        <taxon>Portunoidea</taxon>
        <taxon>Portunidae</taxon>
        <taxon>Portuninae</taxon>
        <taxon>Portunus</taxon>
    </lineage>
</organism>
<reference evidence="1 2" key="1">
    <citation type="submission" date="2019-05" db="EMBL/GenBank/DDBJ databases">
        <title>Another draft genome of Portunus trituberculatus and its Hox gene families provides insights of decapod evolution.</title>
        <authorList>
            <person name="Jeong J.-H."/>
            <person name="Song I."/>
            <person name="Kim S."/>
            <person name="Choi T."/>
            <person name="Kim D."/>
            <person name="Ryu S."/>
            <person name="Kim W."/>
        </authorList>
    </citation>
    <scope>NUCLEOTIDE SEQUENCE [LARGE SCALE GENOMIC DNA]</scope>
    <source>
        <tissue evidence="1">Muscle</tissue>
    </source>
</reference>
<protein>
    <submittedName>
        <fullName evidence="1">Uncharacterized protein</fullName>
    </submittedName>
</protein>
<name>A0A5B7F5L9_PORTR</name>
<accession>A0A5B7F5L9</accession>
<proteinExistence type="predicted"/>
<dbReference type="AlphaFoldDB" id="A0A5B7F5L9"/>
<evidence type="ECO:0000313" key="1">
    <source>
        <dbReference type="EMBL" id="MPC40569.1"/>
    </source>
</evidence>